<dbReference type="Proteomes" id="UP000002036">
    <property type="component" value="Chromosome F"/>
</dbReference>
<dbReference type="EC" id="3.6.1.-" evidence="7"/>
<dbReference type="GO" id="GO:0003723">
    <property type="term" value="F:RNA binding"/>
    <property type="evidence" value="ECO:0007669"/>
    <property type="project" value="UniProtKB-KW"/>
</dbReference>
<keyword evidence="3 7" id="KW-0540">Nuclease</keyword>
<evidence type="ECO:0000256" key="8">
    <source>
        <dbReference type="SAM" id="MobiDB-lite"/>
    </source>
</evidence>
<keyword evidence="7" id="KW-0479">Metal-binding</keyword>
<evidence type="ECO:0000256" key="2">
    <source>
        <dbReference type="ARBA" id="ARBA00006562"/>
    </source>
</evidence>
<evidence type="ECO:0000259" key="9">
    <source>
        <dbReference type="Pfam" id="PF08652"/>
    </source>
</evidence>
<keyword evidence="7" id="KW-0694">RNA-binding</keyword>
<keyword evidence="7" id="KW-0547">Nucleotide-binding</keyword>
<comment type="cofactor">
    <cofactor evidence="1 7">
        <name>a divalent metal cation</name>
        <dbReference type="ChEBI" id="CHEBI:60240"/>
    </cofactor>
</comment>
<comment type="catalytic activity">
    <reaction evidence="6">
        <text>a 5'-end NAD(+)-phospho-ribonucleoside in mRNA + H2O = a 5'-end phospho-ribonucleoside in mRNA + NAD(+) + H(+)</text>
        <dbReference type="Rhea" id="RHEA:60880"/>
        <dbReference type="Rhea" id="RHEA-COMP:15692"/>
        <dbReference type="Rhea" id="RHEA-COMP:15698"/>
        <dbReference type="ChEBI" id="CHEBI:15377"/>
        <dbReference type="ChEBI" id="CHEBI:15378"/>
        <dbReference type="ChEBI" id="CHEBI:57540"/>
        <dbReference type="ChEBI" id="CHEBI:138282"/>
        <dbReference type="ChEBI" id="CHEBI:144029"/>
    </reaction>
    <physiologicalReaction direction="left-to-right" evidence="6">
        <dbReference type="Rhea" id="RHEA:60881"/>
    </physiologicalReaction>
</comment>
<evidence type="ECO:0000256" key="7">
    <source>
        <dbReference type="RuleBase" id="RU367113"/>
    </source>
</evidence>
<comment type="similarity">
    <text evidence="2 7">Belongs to the DXO/Dom3Z family.</text>
</comment>
<dbReference type="GO" id="GO:0005829">
    <property type="term" value="C:cytosol"/>
    <property type="evidence" value="ECO:0007669"/>
    <property type="project" value="TreeGrafter"/>
</dbReference>
<feature type="compositionally biased region" description="Basic residues" evidence="8">
    <location>
        <begin position="487"/>
        <end position="499"/>
    </location>
</feature>
<gene>
    <name evidence="10" type="ordered locus">KLTH0F16962g</name>
</gene>
<dbReference type="GO" id="GO:0046872">
    <property type="term" value="F:metal ion binding"/>
    <property type="evidence" value="ECO:0007669"/>
    <property type="project" value="UniProtKB-KW"/>
</dbReference>
<name>C5DJJ6_LACTC</name>
<evidence type="ECO:0000256" key="6">
    <source>
        <dbReference type="ARBA" id="ARBA00048124"/>
    </source>
</evidence>
<dbReference type="Pfam" id="PF08652">
    <property type="entry name" value="RAI1"/>
    <property type="match status" value="1"/>
</dbReference>
<dbReference type="HOGENOM" id="CLU_546374_0_0_1"/>
<comment type="subcellular location">
    <subcellularLocation>
        <location evidence="7">Nucleus</location>
    </subcellularLocation>
</comment>
<feature type="domain" description="RAI1-like" evidence="9">
    <location>
        <begin position="105"/>
        <end position="367"/>
    </location>
</feature>
<evidence type="ECO:0000313" key="11">
    <source>
        <dbReference type="Proteomes" id="UP000002036"/>
    </source>
</evidence>
<dbReference type="OrthoDB" id="4036366at2759"/>
<dbReference type="InterPro" id="IPR039039">
    <property type="entry name" value="RAI1-like_fam"/>
</dbReference>
<dbReference type="InterPro" id="IPR013961">
    <property type="entry name" value="RAI1"/>
</dbReference>
<evidence type="ECO:0000256" key="4">
    <source>
        <dbReference type="ARBA" id="ARBA00044676"/>
    </source>
</evidence>
<feature type="compositionally biased region" description="Polar residues" evidence="8">
    <location>
        <begin position="456"/>
        <end position="465"/>
    </location>
</feature>
<reference evidence="10 11" key="1">
    <citation type="journal article" date="2009" name="Genome Res.">
        <title>Comparative genomics of protoploid Saccharomycetaceae.</title>
        <authorList>
            <consortium name="The Genolevures Consortium"/>
            <person name="Souciet J.-L."/>
            <person name="Dujon B."/>
            <person name="Gaillardin C."/>
            <person name="Johnston M."/>
            <person name="Baret P.V."/>
            <person name="Cliften P."/>
            <person name="Sherman D.J."/>
            <person name="Weissenbach J."/>
            <person name="Westhof E."/>
            <person name="Wincker P."/>
            <person name="Jubin C."/>
            <person name="Poulain J."/>
            <person name="Barbe V."/>
            <person name="Segurens B."/>
            <person name="Artiguenave F."/>
            <person name="Anthouard V."/>
            <person name="Vacherie B."/>
            <person name="Val M.-E."/>
            <person name="Fulton R.S."/>
            <person name="Minx P."/>
            <person name="Wilson R."/>
            <person name="Durrens P."/>
            <person name="Jean G."/>
            <person name="Marck C."/>
            <person name="Martin T."/>
            <person name="Nikolski M."/>
            <person name="Rolland T."/>
            <person name="Seret M.-L."/>
            <person name="Casaregola S."/>
            <person name="Despons L."/>
            <person name="Fairhead C."/>
            <person name="Fischer G."/>
            <person name="Lafontaine I."/>
            <person name="Leh V."/>
            <person name="Lemaire M."/>
            <person name="de Montigny J."/>
            <person name="Neuveglise C."/>
            <person name="Thierry A."/>
            <person name="Blanc-Lenfle I."/>
            <person name="Bleykasten C."/>
            <person name="Diffels J."/>
            <person name="Fritsch E."/>
            <person name="Frangeul L."/>
            <person name="Goeffon A."/>
            <person name="Jauniaux N."/>
            <person name="Kachouri-Lafond R."/>
            <person name="Payen C."/>
            <person name="Potier S."/>
            <person name="Pribylova L."/>
            <person name="Ozanne C."/>
            <person name="Richard G.-F."/>
            <person name="Sacerdot C."/>
            <person name="Straub M.-L."/>
            <person name="Talla E."/>
        </authorList>
    </citation>
    <scope>NUCLEOTIDE SEQUENCE [LARGE SCALE GENOMIC DNA]</scope>
    <source>
        <strain evidence="11">ATCC 56472 / CBS 6340 / NRRL Y-8284</strain>
    </source>
</reference>
<accession>C5DJJ6</accession>
<dbReference type="GO" id="GO:0000166">
    <property type="term" value="F:nucleotide binding"/>
    <property type="evidence" value="ECO:0007669"/>
    <property type="project" value="UniProtKB-KW"/>
</dbReference>
<comment type="catalytic activity">
    <reaction evidence="5">
        <text>a 5'-end triphospho-ribonucleoside in mRNA + H2O = a 5'-end phospho-ribonucleoside in mRNA + diphosphate + H(+)</text>
        <dbReference type="Rhea" id="RHEA:78683"/>
        <dbReference type="Rhea" id="RHEA-COMP:15692"/>
        <dbReference type="Rhea" id="RHEA-COMP:17164"/>
        <dbReference type="ChEBI" id="CHEBI:15377"/>
        <dbReference type="ChEBI" id="CHEBI:15378"/>
        <dbReference type="ChEBI" id="CHEBI:33019"/>
        <dbReference type="ChEBI" id="CHEBI:138282"/>
        <dbReference type="ChEBI" id="CHEBI:167618"/>
    </reaction>
    <physiologicalReaction direction="left-to-right" evidence="5">
        <dbReference type="Rhea" id="RHEA:78684"/>
    </physiologicalReaction>
</comment>
<dbReference type="GO" id="GO:0110155">
    <property type="term" value="P:NAD-cap decapping"/>
    <property type="evidence" value="ECO:0007669"/>
    <property type="project" value="TreeGrafter"/>
</dbReference>
<dbReference type="OMA" id="YEENNDA"/>
<keyword evidence="7" id="KW-0378">Hydrolase</keyword>
<feature type="compositionally biased region" description="Polar residues" evidence="8">
    <location>
        <begin position="475"/>
        <end position="486"/>
    </location>
</feature>
<evidence type="ECO:0000256" key="3">
    <source>
        <dbReference type="ARBA" id="ARBA00022722"/>
    </source>
</evidence>
<evidence type="ECO:0000256" key="5">
    <source>
        <dbReference type="ARBA" id="ARBA00044692"/>
    </source>
</evidence>
<dbReference type="InParanoid" id="C5DJJ6"/>
<dbReference type="GO" id="GO:0034353">
    <property type="term" value="F:mRNA 5'-diphosphatase activity"/>
    <property type="evidence" value="ECO:0007669"/>
    <property type="project" value="TreeGrafter"/>
</dbReference>
<organism evidence="10 11">
    <name type="scientific">Lachancea thermotolerans (strain ATCC 56472 / CBS 6340 / NRRL Y-8284)</name>
    <name type="common">Yeast</name>
    <name type="synonym">Kluyveromyces thermotolerans</name>
    <dbReference type="NCBI Taxonomy" id="559295"/>
    <lineage>
        <taxon>Eukaryota</taxon>
        <taxon>Fungi</taxon>
        <taxon>Dikarya</taxon>
        <taxon>Ascomycota</taxon>
        <taxon>Saccharomycotina</taxon>
        <taxon>Saccharomycetes</taxon>
        <taxon>Saccharomycetales</taxon>
        <taxon>Saccharomycetaceae</taxon>
        <taxon>Lachancea</taxon>
    </lineage>
</organism>
<keyword evidence="11" id="KW-1185">Reference proteome</keyword>
<dbReference type="PANTHER" id="PTHR12395">
    <property type="entry name" value="DOM-3 RELATED"/>
    <property type="match status" value="1"/>
</dbReference>
<dbReference type="GeneID" id="8293299"/>
<dbReference type="PANTHER" id="PTHR12395:SF9">
    <property type="entry name" value="DECAPPING AND EXORIBONUCLEASE PROTEIN"/>
    <property type="match status" value="1"/>
</dbReference>
<evidence type="ECO:0000313" key="10">
    <source>
        <dbReference type="EMBL" id="CAR24485.1"/>
    </source>
</evidence>
<protein>
    <recommendedName>
        <fullName evidence="7">Decapping nuclease</fullName>
        <ecNumber evidence="7">3.6.1.-</ecNumber>
    </recommendedName>
</protein>
<dbReference type="GO" id="GO:0000956">
    <property type="term" value="P:nuclear-transcribed mRNA catabolic process"/>
    <property type="evidence" value="ECO:0007669"/>
    <property type="project" value="TreeGrafter"/>
</dbReference>
<keyword evidence="7" id="KW-0539">Nucleus</keyword>
<comment type="function">
    <text evidence="7">Decapping enzyme for NAD-capped RNAs: specifically hydrolyzes the nicotinamide adenine dinucleotide (NAD) cap from a subset of RNAs by removing the entire NAD moiety from the 5'-end of an NAD-capped RNA.</text>
</comment>
<proteinExistence type="inferred from homology"/>
<dbReference type="EMBL" id="CU928170">
    <property type="protein sequence ID" value="CAR24485.1"/>
    <property type="molecule type" value="Genomic_DNA"/>
</dbReference>
<dbReference type="RefSeq" id="XP_002554922.1">
    <property type="nucleotide sequence ID" value="XM_002554876.1"/>
</dbReference>
<dbReference type="KEGG" id="lth:KLTH0F16962g"/>
<evidence type="ECO:0000256" key="1">
    <source>
        <dbReference type="ARBA" id="ARBA00001968"/>
    </source>
</evidence>
<dbReference type="AlphaFoldDB" id="C5DJJ6"/>
<comment type="catalytic activity">
    <reaction evidence="4">
        <text>a 5'-end (N(7)-methyl 5'-triphosphoguanosine)-ribonucleoside-ribonucleotide in mRNA + H2O = a (N(7)-methyl 5'-triphosphoguanosine)-nucleoside + a 5'-end phospho-ribonucleoside in mRNA + H(+)</text>
        <dbReference type="Rhea" id="RHEA:66928"/>
        <dbReference type="Rhea" id="RHEA-COMP:15692"/>
        <dbReference type="Rhea" id="RHEA-COMP:17313"/>
        <dbReference type="ChEBI" id="CHEBI:15377"/>
        <dbReference type="ChEBI" id="CHEBI:15378"/>
        <dbReference type="ChEBI" id="CHEBI:138282"/>
        <dbReference type="ChEBI" id="CHEBI:172876"/>
        <dbReference type="ChEBI" id="CHEBI:172877"/>
    </reaction>
    <physiologicalReaction direction="left-to-right" evidence="4">
        <dbReference type="Rhea" id="RHEA:66929"/>
    </physiologicalReaction>
</comment>
<dbReference type="GO" id="GO:0005634">
    <property type="term" value="C:nucleus"/>
    <property type="evidence" value="ECO:0007669"/>
    <property type="project" value="UniProtKB-SubCell"/>
</dbReference>
<feature type="region of interest" description="Disordered" evidence="8">
    <location>
        <begin position="456"/>
        <end position="499"/>
    </location>
</feature>
<sequence length="499" mass="57445">MPPKTKAKVLRTSPHVKATFRYEENNDASGNACLKAHKCAAFYDLLTYNDLHRSFDSYLEGNDQRPLPMICKPGESKDFGVRVIPVSNPRLTRLNLAVTQLEFMPETADVFTNRGDLVDIALSFFPHFDNNFQKIRHVAHLRHGRLFIWHDAQRDDTFGSSKARDGWYSGYKFEDMCRHVWPQNTQTWTALPETNKDNNPLISLVELPLKKDVSTVMMAEYDLRLPGAKKPNGFVELKCFLPRLGNPDSVRWQELTNAEVLDLLVNKRSFMKFFKTCLQSRFSGCENLVYGIRNKKVNLVGVRKFHISEVEQKLQELEPRFYYRHYITALTSVGEFISFLFRECVDGEFYLITKRSVHSPLSVIRTPRQELMFQTAFTPGFESLLEKHEEQRNAFLKRSRPNFFGSRSEGRKDALEYKPVIAARKGGSSSLTSASRKMRKPKVPVADVQVDKLANDLQQTSLQDRSFSDPEAESRQTSNTKLVKSSTKPRKPRKAIVEE</sequence>
<dbReference type="GO" id="GO:0004518">
    <property type="term" value="F:nuclease activity"/>
    <property type="evidence" value="ECO:0007669"/>
    <property type="project" value="UniProtKB-KW"/>
</dbReference>